<evidence type="ECO:0000259" key="6">
    <source>
        <dbReference type="PROSITE" id="PS50110"/>
    </source>
</evidence>
<evidence type="ECO:0000313" key="8">
    <source>
        <dbReference type="EMBL" id="MFM9610653.1"/>
    </source>
</evidence>
<dbReference type="PROSITE" id="PS51755">
    <property type="entry name" value="OMPR_PHOB"/>
    <property type="match status" value="1"/>
</dbReference>
<sequence length="228" mass="25307">MRVLLVEDDEDTADAVRRGLARHGYHVTWAPTGHAALTAAAPDFVLLDLGLPDMDGLDVCQELRARGDVPIVIVSGRDSETDKVVGLELGADDYVVKPLRIRELVARIRAVARRHHRPAPPLTEPDAYGRLTIHRPARRVHLDGTEVPLRPKEFNLLAFLTNHLEELLPRETIMSAVWDTNWYGSTKTLDAHISVLRRKLGGALHIESVRGIGFRTSLPAPAPYHPFG</sequence>
<dbReference type="SUPFAM" id="SSF52172">
    <property type="entry name" value="CheY-like"/>
    <property type="match status" value="1"/>
</dbReference>
<evidence type="ECO:0000256" key="3">
    <source>
        <dbReference type="ARBA" id="ARBA00023125"/>
    </source>
</evidence>
<reference evidence="8 9" key="1">
    <citation type="submission" date="2024-12" db="EMBL/GenBank/DDBJ databases">
        <title>Forecasting of Potato common scab and diversities of Pathogenic streptomyces spp. in china.</title>
        <authorList>
            <person name="Handique U."/>
            <person name="Wu J."/>
        </authorList>
    </citation>
    <scope>NUCLEOTIDE SEQUENCE [LARGE SCALE GENOMIC DNA]</scope>
    <source>
        <strain evidence="8 9">ZRIMU1530</strain>
    </source>
</reference>
<dbReference type="SMART" id="SM00862">
    <property type="entry name" value="Trans_reg_C"/>
    <property type="match status" value="1"/>
</dbReference>
<evidence type="ECO:0000256" key="1">
    <source>
        <dbReference type="ARBA" id="ARBA00022553"/>
    </source>
</evidence>
<feature type="DNA-binding region" description="OmpR/PhoB-type" evidence="5">
    <location>
        <begin position="123"/>
        <end position="218"/>
    </location>
</feature>
<dbReference type="CDD" id="cd00383">
    <property type="entry name" value="trans_reg_C"/>
    <property type="match status" value="1"/>
</dbReference>
<dbReference type="Proteomes" id="UP001631957">
    <property type="component" value="Unassembled WGS sequence"/>
</dbReference>
<evidence type="ECO:0000259" key="7">
    <source>
        <dbReference type="PROSITE" id="PS51755"/>
    </source>
</evidence>
<dbReference type="Gene3D" id="1.10.10.10">
    <property type="entry name" value="Winged helix-like DNA-binding domain superfamily/Winged helix DNA-binding domain"/>
    <property type="match status" value="1"/>
</dbReference>
<proteinExistence type="predicted"/>
<evidence type="ECO:0000256" key="5">
    <source>
        <dbReference type="PROSITE-ProRule" id="PRU01091"/>
    </source>
</evidence>
<dbReference type="Pfam" id="PF00072">
    <property type="entry name" value="Response_reg"/>
    <property type="match status" value="1"/>
</dbReference>
<dbReference type="Gene3D" id="6.10.250.690">
    <property type="match status" value="1"/>
</dbReference>
<keyword evidence="9" id="KW-1185">Reference proteome</keyword>
<name>A0ABW9HTA1_9ACTN</name>
<dbReference type="PANTHER" id="PTHR48111">
    <property type="entry name" value="REGULATOR OF RPOS"/>
    <property type="match status" value="1"/>
</dbReference>
<dbReference type="InterPro" id="IPR001789">
    <property type="entry name" value="Sig_transdc_resp-reg_receiver"/>
</dbReference>
<protein>
    <submittedName>
        <fullName evidence="8">Response regulator transcription factor</fullName>
    </submittedName>
</protein>
<dbReference type="InterPro" id="IPR001867">
    <property type="entry name" value="OmpR/PhoB-type_DNA-bd"/>
</dbReference>
<evidence type="ECO:0000256" key="4">
    <source>
        <dbReference type="PROSITE-ProRule" id="PRU00169"/>
    </source>
</evidence>
<dbReference type="PANTHER" id="PTHR48111:SF40">
    <property type="entry name" value="PHOSPHATE REGULON TRANSCRIPTIONAL REGULATORY PROTEIN PHOB"/>
    <property type="match status" value="1"/>
</dbReference>
<dbReference type="RefSeq" id="WP_409121794.1">
    <property type="nucleotide sequence ID" value="NZ_JBJVNI010000009.1"/>
</dbReference>
<feature type="domain" description="OmpR/PhoB-type" evidence="7">
    <location>
        <begin position="123"/>
        <end position="218"/>
    </location>
</feature>
<dbReference type="SUPFAM" id="SSF46894">
    <property type="entry name" value="C-terminal effector domain of the bipartite response regulators"/>
    <property type="match status" value="1"/>
</dbReference>
<dbReference type="InterPro" id="IPR039420">
    <property type="entry name" value="WalR-like"/>
</dbReference>
<dbReference type="CDD" id="cd17574">
    <property type="entry name" value="REC_OmpR"/>
    <property type="match status" value="1"/>
</dbReference>
<dbReference type="Pfam" id="PF00486">
    <property type="entry name" value="Trans_reg_C"/>
    <property type="match status" value="1"/>
</dbReference>
<feature type="domain" description="Response regulatory" evidence="6">
    <location>
        <begin position="2"/>
        <end position="112"/>
    </location>
</feature>
<dbReference type="EMBL" id="JBJVNI010000009">
    <property type="protein sequence ID" value="MFM9610653.1"/>
    <property type="molecule type" value="Genomic_DNA"/>
</dbReference>
<evidence type="ECO:0000256" key="2">
    <source>
        <dbReference type="ARBA" id="ARBA00023012"/>
    </source>
</evidence>
<dbReference type="InterPro" id="IPR011006">
    <property type="entry name" value="CheY-like_superfamily"/>
</dbReference>
<dbReference type="InterPro" id="IPR036388">
    <property type="entry name" value="WH-like_DNA-bd_sf"/>
</dbReference>
<organism evidence="8 9">
    <name type="scientific">Streptomyces niveiscabiei</name>
    <dbReference type="NCBI Taxonomy" id="164115"/>
    <lineage>
        <taxon>Bacteria</taxon>
        <taxon>Bacillati</taxon>
        <taxon>Actinomycetota</taxon>
        <taxon>Actinomycetes</taxon>
        <taxon>Kitasatosporales</taxon>
        <taxon>Streptomycetaceae</taxon>
        <taxon>Streptomyces</taxon>
    </lineage>
</organism>
<dbReference type="SMART" id="SM00448">
    <property type="entry name" value="REC"/>
    <property type="match status" value="1"/>
</dbReference>
<dbReference type="InterPro" id="IPR016032">
    <property type="entry name" value="Sig_transdc_resp-reg_C-effctor"/>
</dbReference>
<keyword evidence="1 4" id="KW-0597">Phosphoprotein</keyword>
<keyword evidence="3 5" id="KW-0238">DNA-binding</keyword>
<feature type="modified residue" description="4-aspartylphosphate" evidence="4">
    <location>
        <position position="48"/>
    </location>
</feature>
<comment type="caution">
    <text evidence="8">The sequence shown here is derived from an EMBL/GenBank/DDBJ whole genome shotgun (WGS) entry which is preliminary data.</text>
</comment>
<keyword evidence="2" id="KW-0902">Two-component regulatory system</keyword>
<accession>A0ABW9HTA1</accession>
<gene>
    <name evidence="8" type="ORF">ACKI18_18310</name>
</gene>
<dbReference type="Gene3D" id="3.40.50.2300">
    <property type="match status" value="1"/>
</dbReference>
<evidence type="ECO:0000313" key="9">
    <source>
        <dbReference type="Proteomes" id="UP001631957"/>
    </source>
</evidence>
<dbReference type="PROSITE" id="PS50110">
    <property type="entry name" value="RESPONSE_REGULATORY"/>
    <property type="match status" value="1"/>
</dbReference>